<comment type="caution">
    <text evidence="2">The sequence shown here is derived from an EMBL/GenBank/DDBJ whole genome shotgun (WGS) entry which is preliminary data.</text>
</comment>
<gene>
    <name evidence="2" type="ORF">GCM10009606_31510</name>
</gene>
<proteinExistence type="predicted"/>
<dbReference type="RefSeq" id="WP_343908542.1">
    <property type="nucleotide sequence ID" value="NZ_BAAAJE010000016.1"/>
</dbReference>
<keyword evidence="3" id="KW-1185">Reference proteome</keyword>
<dbReference type="Pfam" id="PF21725">
    <property type="entry name" value="T7SS_signal"/>
    <property type="match status" value="1"/>
</dbReference>
<reference evidence="3" key="1">
    <citation type="journal article" date="2019" name="Int. J. Syst. Evol. Microbiol.">
        <title>The Global Catalogue of Microorganisms (GCM) 10K type strain sequencing project: providing services to taxonomists for standard genome sequencing and annotation.</title>
        <authorList>
            <consortium name="The Broad Institute Genomics Platform"/>
            <consortium name="The Broad Institute Genome Sequencing Center for Infectious Disease"/>
            <person name="Wu L."/>
            <person name="Ma J."/>
        </authorList>
    </citation>
    <scope>NUCLEOTIDE SEQUENCE [LARGE SCALE GENOMIC DNA]</scope>
    <source>
        <strain evidence="3">JCM 11813</strain>
    </source>
</reference>
<evidence type="ECO:0000313" key="2">
    <source>
        <dbReference type="EMBL" id="GAA1150610.1"/>
    </source>
</evidence>
<accession>A0ABP4F0F2</accession>
<dbReference type="InterPro" id="IPR049082">
    <property type="entry name" value="T7SS_signal"/>
</dbReference>
<evidence type="ECO:0000313" key="3">
    <source>
        <dbReference type="Proteomes" id="UP001499979"/>
    </source>
</evidence>
<feature type="domain" description="Putative T7SS secretion signal" evidence="1">
    <location>
        <begin position="2"/>
        <end position="81"/>
    </location>
</feature>
<protein>
    <recommendedName>
        <fullName evidence="1">Putative T7SS secretion signal domain-containing protein</fullName>
    </recommendedName>
</protein>
<dbReference type="EMBL" id="BAAAJE010000016">
    <property type="protein sequence ID" value="GAA1150610.1"/>
    <property type="molecule type" value="Genomic_DNA"/>
</dbReference>
<evidence type="ECO:0000259" key="1">
    <source>
        <dbReference type="Pfam" id="PF21725"/>
    </source>
</evidence>
<sequence length="107" mass="11714">MYGDTTTIRALARRLRERGDEIRDLAAGLGASARDVAWDGLAADAMRTHVEARVRALYRAACLHDDAADALDRHAREVDHVKDLLHDLEEAAQGAADGVVDKLKELL</sequence>
<organism evidence="2 3">
    <name type="scientific">Nocardioides aquiterrae</name>
    <dbReference type="NCBI Taxonomy" id="203799"/>
    <lineage>
        <taxon>Bacteria</taxon>
        <taxon>Bacillati</taxon>
        <taxon>Actinomycetota</taxon>
        <taxon>Actinomycetes</taxon>
        <taxon>Propionibacteriales</taxon>
        <taxon>Nocardioidaceae</taxon>
        <taxon>Nocardioides</taxon>
    </lineage>
</organism>
<dbReference type="Proteomes" id="UP001499979">
    <property type="component" value="Unassembled WGS sequence"/>
</dbReference>
<name>A0ABP4F0F2_9ACTN</name>